<keyword evidence="4 7" id="KW-0812">Transmembrane</keyword>
<feature type="transmembrane region" description="Helical" evidence="7">
    <location>
        <begin position="6"/>
        <end position="24"/>
    </location>
</feature>
<evidence type="ECO:0000256" key="7">
    <source>
        <dbReference type="SAM" id="Phobius"/>
    </source>
</evidence>
<feature type="transmembrane region" description="Helical" evidence="7">
    <location>
        <begin position="234"/>
        <end position="262"/>
    </location>
</feature>
<evidence type="ECO:0000256" key="4">
    <source>
        <dbReference type="ARBA" id="ARBA00022692"/>
    </source>
</evidence>
<dbReference type="PRINTS" id="PR00173">
    <property type="entry name" value="EDTRNSPORT"/>
</dbReference>
<dbReference type="GO" id="GO:0005886">
    <property type="term" value="C:plasma membrane"/>
    <property type="evidence" value="ECO:0007669"/>
    <property type="project" value="UniProtKB-SubCell"/>
</dbReference>
<dbReference type="Gene3D" id="1.10.3860.10">
    <property type="entry name" value="Sodium:dicarboxylate symporter"/>
    <property type="match status" value="1"/>
</dbReference>
<dbReference type="Pfam" id="PF00375">
    <property type="entry name" value="SDF"/>
    <property type="match status" value="1"/>
</dbReference>
<keyword evidence="6 7" id="KW-0472">Membrane</keyword>
<dbReference type="Proteomes" id="UP000236726">
    <property type="component" value="Unassembled WGS sequence"/>
</dbReference>
<evidence type="ECO:0000313" key="9">
    <source>
        <dbReference type="Proteomes" id="UP000236726"/>
    </source>
</evidence>
<keyword evidence="9" id="KW-1185">Reference proteome</keyword>
<dbReference type="PANTHER" id="PTHR42865:SF7">
    <property type="entry name" value="PROTON_GLUTAMATE-ASPARTATE SYMPORTER"/>
    <property type="match status" value="1"/>
</dbReference>
<dbReference type="RefSeq" id="WP_103953543.1">
    <property type="nucleotide sequence ID" value="NZ_FNUL01000023.1"/>
</dbReference>
<evidence type="ECO:0008006" key="10">
    <source>
        <dbReference type="Google" id="ProtNLM"/>
    </source>
</evidence>
<keyword evidence="3" id="KW-1003">Cell membrane</keyword>
<dbReference type="EMBL" id="FNUL01000023">
    <property type="protein sequence ID" value="SEG07583.1"/>
    <property type="molecule type" value="Genomic_DNA"/>
</dbReference>
<feature type="transmembrane region" description="Helical" evidence="7">
    <location>
        <begin position="372"/>
        <end position="392"/>
    </location>
</feature>
<keyword evidence="5 7" id="KW-1133">Transmembrane helix</keyword>
<evidence type="ECO:0000313" key="8">
    <source>
        <dbReference type="EMBL" id="SEG07583.1"/>
    </source>
</evidence>
<dbReference type="GO" id="GO:0015293">
    <property type="term" value="F:symporter activity"/>
    <property type="evidence" value="ECO:0007669"/>
    <property type="project" value="UniProtKB-KW"/>
</dbReference>
<feature type="transmembrane region" description="Helical" evidence="7">
    <location>
        <begin position="315"/>
        <end position="337"/>
    </location>
</feature>
<evidence type="ECO:0000256" key="1">
    <source>
        <dbReference type="ARBA" id="ARBA00004651"/>
    </source>
</evidence>
<keyword evidence="2" id="KW-0813">Transport</keyword>
<accession>A0A1H5X7H5</accession>
<dbReference type="InterPro" id="IPR001991">
    <property type="entry name" value="Na-dicarboxylate_symporter"/>
</dbReference>
<name>A0A1H5X7H5_9FIRM</name>
<dbReference type="GO" id="GO:0006835">
    <property type="term" value="P:dicarboxylic acid transport"/>
    <property type="evidence" value="ECO:0007669"/>
    <property type="project" value="TreeGrafter"/>
</dbReference>
<feature type="transmembrane region" description="Helical" evidence="7">
    <location>
        <begin position="36"/>
        <end position="56"/>
    </location>
</feature>
<evidence type="ECO:0000256" key="5">
    <source>
        <dbReference type="ARBA" id="ARBA00022989"/>
    </source>
</evidence>
<evidence type="ECO:0000256" key="6">
    <source>
        <dbReference type="ARBA" id="ARBA00023136"/>
    </source>
</evidence>
<evidence type="ECO:0000256" key="2">
    <source>
        <dbReference type="ARBA" id="ARBA00022448"/>
    </source>
</evidence>
<dbReference type="AlphaFoldDB" id="A0A1H5X7H5"/>
<dbReference type="InterPro" id="IPR036458">
    <property type="entry name" value="Na:dicarbo_symporter_sf"/>
</dbReference>
<comment type="subcellular location">
    <subcellularLocation>
        <location evidence="1">Cell membrane</location>
        <topology evidence="1">Multi-pass membrane protein</topology>
    </subcellularLocation>
</comment>
<feature type="transmembrane region" description="Helical" evidence="7">
    <location>
        <begin position="62"/>
        <end position="87"/>
    </location>
</feature>
<reference evidence="8 9" key="1">
    <citation type="submission" date="2016-10" db="EMBL/GenBank/DDBJ databases">
        <authorList>
            <person name="de Groot N.N."/>
        </authorList>
    </citation>
    <scope>NUCLEOTIDE SEQUENCE [LARGE SCALE GENOMIC DNA]</scope>
    <source>
        <strain evidence="8 9">D15d</strain>
    </source>
</reference>
<sequence>MNVNIQDLIALAVAIVAFGVLFFLKKKKVDFGIRTILGTVFGIVIGLVFGSHYTYVAAFGSVYVNVLQAFVVPLLLFSVISSISNLGESVKLKKVGLKAVFFLLLNTFTAAVLALAVGVLLGLGKGFNYTLDADATSTTVPTVVDTIVGLFPKNIVTQWSSNAVVPIIIFALVIGLAYNRLQGDNPDIKPFKAFIDAGNKVLGEAIDWLMGFTPYAVTALIARAVGRSNVSDLLPLLVVLVVVYVLALIQIFGVESLLIAAIGHLSPIKFLKKIAPAGVVAFTTQSSIGTLPVTIRQLKEKLGVDEDVASFNASLGANLGMPGCAGIWPIITAVFAINASGINYNIGQYLFLIVLALLVSIGTVGVPGTATITATALFAAAGLPVELVVLLSPISTIADMIRTASNVVGAATASVLTAKTEGLLDENVYNSVNADKSNSDKFKNVA</sequence>
<organism evidence="8 9">
    <name type="scientific">Lachnospira multipara</name>
    <dbReference type="NCBI Taxonomy" id="28051"/>
    <lineage>
        <taxon>Bacteria</taxon>
        <taxon>Bacillati</taxon>
        <taxon>Bacillota</taxon>
        <taxon>Clostridia</taxon>
        <taxon>Lachnospirales</taxon>
        <taxon>Lachnospiraceae</taxon>
        <taxon>Lachnospira</taxon>
    </lineage>
</organism>
<feature type="transmembrane region" description="Helical" evidence="7">
    <location>
        <begin position="99"/>
        <end position="123"/>
    </location>
</feature>
<dbReference type="PANTHER" id="PTHR42865">
    <property type="entry name" value="PROTON/GLUTAMATE-ASPARTATE SYMPORTER"/>
    <property type="match status" value="1"/>
</dbReference>
<gene>
    <name evidence="8" type="ORF">SAMN05216537_12315</name>
</gene>
<feature type="transmembrane region" description="Helical" evidence="7">
    <location>
        <begin position="349"/>
        <end position="366"/>
    </location>
</feature>
<protein>
    <recommendedName>
        <fullName evidence="10">Na+/H+-dicarboxylate symporter</fullName>
    </recommendedName>
</protein>
<dbReference type="SUPFAM" id="SSF118215">
    <property type="entry name" value="Proton glutamate symport protein"/>
    <property type="match status" value="1"/>
</dbReference>
<evidence type="ECO:0000256" key="3">
    <source>
        <dbReference type="ARBA" id="ARBA00022475"/>
    </source>
</evidence>
<feature type="transmembrane region" description="Helical" evidence="7">
    <location>
        <begin position="163"/>
        <end position="181"/>
    </location>
</feature>
<proteinExistence type="predicted"/>